<dbReference type="Proteomes" id="UP001497623">
    <property type="component" value="Unassembled WGS sequence"/>
</dbReference>
<protein>
    <submittedName>
        <fullName evidence="1">Uncharacterized protein</fullName>
    </submittedName>
</protein>
<evidence type="ECO:0000313" key="2">
    <source>
        <dbReference type="Proteomes" id="UP001497623"/>
    </source>
</evidence>
<dbReference type="AlphaFoldDB" id="A0AAV2S2K7"/>
<sequence>MNLVSRYPRTKDTNNSLFTEINMQSTWSRWFLIISIYSMIPHIHGQVKFDKDRFVLEIQANSMPMDRIQSMLPERCGGKNKTDRIVSAEKSAPLTQWPWMARLRGSGSNNGPGWLSKEALVSDVEERTTMITIGSDGSAYRIYIEALVSDVEEYHNDHNALGSDRNALTKTDLNVSEALISHQYECRECYFANTMALDGFEALVSYAKEITTRIAISEFLSIDVHLTPHHGVHLTPRRMGRYKSIFFGILHNLGHLLKSKFPYKENNIAF</sequence>
<evidence type="ECO:0000313" key="1">
    <source>
        <dbReference type="EMBL" id="CAL4155591.1"/>
    </source>
</evidence>
<keyword evidence="2" id="KW-1185">Reference proteome</keyword>
<feature type="non-terminal residue" evidence="1">
    <location>
        <position position="270"/>
    </location>
</feature>
<proteinExistence type="predicted"/>
<dbReference type="EMBL" id="CAXKWB010040785">
    <property type="protein sequence ID" value="CAL4155591.1"/>
    <property type="molecule type" value="Genomic_DNA"/>
</dbReference>
<gene>
    <name evidence="1" type="ORF">MNOR_LOCUS31531</name>
</gene>
<comment type="caution">
    <text evidence="1">The sequence shown here is derived from an EMBL/GenBank/DDBJ whole genome shotgun (WGS) entry which is preliminary data.</text>
</comment>
<accession>A0AAV2S2K7</accession>
<name>A0AAV2S2K7_MEGNR</name>
<reference evidence="1 2" key="1">
    <citation type="submission" date="2024-05" db="EMBL/GenBank/DDBJ databases">
        <authorList>
            <person name="Wallberg A."/>
        </authorList>
    </citation>
    <scope>NUCLEOTIDE SEQUENCE [LARGE SCALE GENOMIC DNA]</scope>
</reference>
<organism evidence="1 2">
    <name type="scientific">Meganyctiphanes norvegica</name>
    <name type="common">Northern krill</name>
    <name type="synonym">Thysanopoda norvegica</name>
    <dbReference type="NCBI Taxonomy" id="48144"/>
    <lineage>
        <taxon>Eukaryota</taxon>
        <taxon>Metazoa</taxon>
        <taxon>Ecdysozoa</taxon>
        <taxon>Arthropoda</taxon>
        <taxon>Crustacea</taxon>
        <taxon>Multicrustacea</taxon>
        <taxon>Malacostraca</taxon>
        <taxon>Eumalacostraca</taxon>
        <taxon>Eucarida</taxon>
        <taxon>Euphausiacea</taxon>
        <taxon>Euphausiidae</taxon>
        <taxon>Meganyctiphanes</taxon>
    </lineage>
</organism>